<proteinExistence type="inferred from homology"/>
<reference evidence="7 8" key="1">
    <citation type="submission" date="2020-08" db="EMBL/GenBank/DDBJ databases">
        <title>Genomic Encyclopedia of Type Strains, Phase IV (KMG-IV): sequencing the most valuable type-strain genomes for metagenomic binning, comparative biology and taxonomic classification.</title>
        <authorList>
            <person name="Goeker M."/>
        </authorList>
    </citation>
    <scope>NUCLEOTIDE SEQUENCE [LARGE SCALE GENOMIC DNA]</scope>
    <source>
        <strain evidence="7 8">DSM 28760</strain>
    </source>
</reference>
<dbReference type="Gene3D" id="1.20.120.20">
    <property type="entry name" value="Apolipoprotein"/>
    <property type="match status" value="1"/>
</dbReference>
<comment type="function">
    <text evidence="1">Involved in DNA recombination.</text>
</comment>
<evidence type="ECO:0000256" key="5">
    <source>
        <dbReference type="ARBA" id="ARBA00023172"/>
    </source>
</evidence>
<comment type="caution">
    <text evidence="7">The sequence shown here is derived from an EMBL/GenBank/DDBJ whole genome shotgun (WGS) entry which is preliminary data.</text>
</comment>
<evidence type="ECO:0000313" key="8">
    <source>
        <dbReference type="Proteomes" id="UP000537592"/>
    </source>
</evidence>
<accession>A0A7W5Z4N3</accession>
<sequence length="365" mass="40435">MNDSIVLFGQTLPPGHLIAAAGAAVFALLAALLWQVGALSRRRRDEAQELDARLMEMQALQAQLTGRMQTVAEIFGTRQNDLARFVAERVEGLQQRVGQNLDASTQRTAVHLASLNERLAVIDAAQKNLGELTGQVAGLRDVLANKQARGAFGQGRMEAIIRDGLPSSAYQFQPTLSTGKRPDCVVHLPGDTPLVIDAKFPLEGMTAFRDARDAESRKRAAQRVRIDIGQHIRDISEKYLIPGETQDIALLFVPSESIYADLHAAFEDVVQRAHRARVVIVSPSLLALAIQLVQSLVRDARMREEARVIQVEVRRLLDDIGRLRDRVDKLDTHFRQAQEDVGHIRISAEKVTRRGEAIASLEFDD</sequence>
<gene>
    <name evidence="7" type="ORF">FHS81_002224</name>
</gene>
<keyword evidence="6" id="KW-1133">Transmembrane helix</keyword>
<evidence type="ECO:0000313" key="7">
    <source>
        <dbReference type="EMBL" id="MBB3810128.1"/>
    </source>
</evidence>
<evidence type="ECO:0000256" key="3">
    <source>
        <dbReference type="ARBA" id="ARBA00021840"/>
    </source>
</evidence>
<keyword evidence="5" id="KW-0233">DNA recombination</keyword>
<dbReference type="AlphaFoldDB" id="A0A7W5Z4N3"/>
<comment type="similarity">
    <text evidence="2">Belongs to the RmuC family.</text>
</comment>
<keyword evidence="6" id="KW-0472">Membrane</keyword>
<dbReference type="GO" id="GO:0006310">
    <property type="term" value="P:DNA recombination"/>
    <property type="evidence" value="ECO:0007669"/>
    <property type="project" value="UniProtKB-KW"/>
</dbReference>
<dbReference type="Pfam" id="PF02646">
    <property type="entry name" value="RmuC"/>
    <property type="match status" value="1"/>
</dbReference>
<evidence type="ECO:0000256" key="2">
    <source>
        <dbReference type="ARBA" id="ARBA00009840"/>
    </source>
</evidence>
<dbReference type="EMBL" id="JACICC010000005">
    <property type="protein sequence ID" value="MBB3810128.1"/>
    <property type="molecule type" value="Genomic_DNA"/>
</dbReference>
<protein>
    <recommendedName>
        <fullName evidence="3">DNA recombination protein RmuC homolog</fullName>
    </recommendedName>
</protein>
<feature type="transmembrane region" description="Helical" evidence="6">
    <location>
        <begin position="15"/>
        <end position="34"/>
    </location>
</feature>
<keyword evidence="4" id="KW-0175">Coiled coil</keyword>
<keyword evidence="6" id="KW-0812">Transmembrane</keyword>
<dbReference type="PANTHER" id="PTHR30563:SF0">
    <property type="entry name" value="DNA RECOMBINATION PROTEIN RMUC"/>
    <property type="match status" value="1"/>
</dbReference>
<evidence type="ECO:0000256" key="6">
    <source>
        <dbReference type="SAM" id="Phobius"/>
    </source>
</evidence>
<evidence type="ECO:0000256" key="1">
    <source>
        <dbReference type="ARBA" id="ARBA00003416"/>
    </source>
</evidence>
<name>A0A7W5Z4N3_9HYPH</name>
<keyword evidence="8" id="KW-1185">Reference proteome</keyword>
<dbReference type="PANTHER" id="PTHR30563">
    <property type="entry name" value="DNA RECOMBINATION PROTEIN RMUC"/>
    <property type="match status" value="1"/>
</dbReference>
<organism evidence="7 8">
    <name type="scientific">Pseudochelatococcus contaminans</name>
    <dbReference type="NCBI Taxonomy" id="1538103"/>
    <lineage>
        <taxon>Bacteria</taxon>
        <taxon>Pseudomonadati</taxon>
        <taxon>Pseudomonadota</taxon>
        <taxon>Alphaproteobacteria</taxon>
        <taxon>Hyphomicrobiales</taxon>
        <taxon>Chelatococcaceae</taxon>
        <taxon>Pseudochelatococcus</taxon>
    </lineage>
</organism>
<dbReference type="InterPro" id="IPR003798">
    <property type="entry name" value="DNA_recombination_RmuC"/>
</dbReference>
<dbReference type="RefSeq" id="WP_183752909.1">
    <property type="nucleotide sequence ID" value="NZ_JACICC010000005.1"/>
</dbReference>
<dbReference type="Proteomes" id="UP000537592">
    <property type="component" value="Unassembled WGS sequence"/>
</dbReference>
<evidence type="ECO:0000256" key="4">
    <source>
        <dbReference type="ARBA" id="ARBA00023054"/>
    </source>
</evidence>